<gene>
    <name evidence="14" type="primary">HEG1</name>
</gene>
<dbReference type="Proteomes" id="UP001501920">
    <property type="component" value="Chromosome 6"/>
</dbReference>
<dbReference type="GeneTree" id="ENSGT00710000106813"/>
<dbReference type="GeneID" id="108423954"/>
<dbReference type="GO" id="GO:0007507">
    <property type="term" value="P:heart development"/>
    <property type="evidence" value="ECO:0007669"/>
    <property type="project" value="Ensembl"/>
</dbReference>
<feature type="region of interest" description="Disordered" evidence="10">
    <location>
        <begin position="202"/>
        <end position="391"/>
    </location>
</feature>
<dbReference type="SMART" id="SM00179">
    <property type="entry name" value="EGF_CA"/>
    <property type="match status" value="1"/>
</dbReference>
<feature type="transmembrane region" description="Helical" evidence="11">
    <location>
        <begin position="862"/>
        <end position="883"/>
    </location>
</feature>
<dbReference type="PROSITE" id="PS01187">
    <property type="entry name" value="EGF_CA"/>
    <property type="match status" value="1"/>
</dbReference>
<feature type="domain" description="EGF-like" evidence="13">
    <location>
        <begin position="606"/>
        <end position="639"/>
    </location>
</feature>
<dbReference type="Ensembl" id="ENSPNAT00000002627.2">
    <property type="protein sequence ID" value="ENSPNAP00000027425.1"/>
    <property type="gene ID" value="ENSPNAG00000012899.2"/>
</dbReference>
<feature type="disulfide bond" evidence="9">
    <location>
        <begin position="629"/>
        <end position="638"/>
    </location>
</feature>
<keyword evidence="15" id="KW-1185">Reference proteome</keyword>
<evidence type="ECO:0000256" key="3">
    <source>
        <dbReference type="ARBA" id="ARBA00022536"/>
    </source>
</evidence>
<feature type="domain" description="EGF-like" evidence="13">
    <location>
        <begin position="641"/>
        <end position="680"/>
    </location>
</feature>
<evidence type="ECO:0000256" key="8">
    <source>
        <dbReference type="ARBA" id="ARBA00023180"/>
    </source>
</evidence>
<dbReference type="PANTHER" id="PTHR24037">
    <property type="entry name" value="HEART DEVELOPMENT PROTEIN WITH EGF-LIKE DOMAINS 1"/>
    <property type="match status" value="1"/>
</dbReference>
<evidence type="ECO:0000313" key="14">
    <source>
        <dbReference type="Ensembl" id="ENSPNAP00000027425.1"/>
    </source>
</evidence>
<dbReference type="Pfam" id="PF07645">
    <property type="entry name" value="EGF_CA"/>
    <property type="match status" value="1"/>
</dbReference>
<dbReference type="AlphaFoldDB" id="A0A3B4DVF1"/>
<dbReference type="CTD" id="57493"/>
<evidence type="ECO:0000259" key="13">
    <source>
        <dbReference type="PROSITE" id="PS50026"/>
    </source>
</evidence>
<reference evidence="14 15" key="1">
    <citation type="submission" date="2020-10" db="EMBL/GenBank/DDBJ databases">
        <title>Pygocentrus nattereri (red-bellied piranha) genome, fPygNat1, primary haplotype.</title>
        <authorList>
            <person name="Myers G."/>
            <person name="Meyer A."/>
            <person name="Karagic N."/>
            <person name="Pippel M."/>
            <person name="Winkler S."/>
            <person name="Tracey A."/>
            <person name="Wood J."/>
            <person name="Formenti G."/>
            <person name="Howe K."/>
            <person name="Fedrigo O."/>
            <person name="Jarvis E.D."/>
        </authorList>
    </citation>
    <scope>NUCLEOTIDE SEQUENCE [LARGE SCALE GENOMIC DNA]</scope>
</reference>
<evidence type="ECO:0000256" key="5">
    <source>
        <dbReference type="ARBA" id="ARBA00022737"/>
    </source>
</evidence>
<feature type="compositionally biased region" description="Low complexity" evidence="10">
    <location>
        <begin position="503"/>
        <end position="512"/>
    </location>
</feature>
<reference evidence="14" key="2">
    <citation type="submission" date="2025-08" db="UniProtKB">
        <authorList>
            <consortium name="Ensembl"/>
        </authorList>
    </citation>
    <scope>IDENTIFICATION</scope>
</reference>
<feature type="compositionally biased region" description="Basic and acidic residues" evidence="10">
    <location>
        <begin position="352"/>
        <end position="364"/>
    </location>
</feature>
<reference evidence="14" key="3">
    <citation type="submission" date="2025-09" db="UniProtKB">
        <authorList>
            <consortium name="Ensembl"/>
        </authorList>
    </citation>
    <scope>IDENTIFICATION</scope>
</reference>
<evidence type="ECO:0000256" key="11">
    <source>
        <dbReference type="SAM" id="Phobius"/>
    </source>
</evidence>
<accession>A0A3B4DVF1</accession>
<dbReference type="RefSeq" id="XP_017547132.1">
    <property type="nucleotide sequence ID" value="XM_017691643.2"/>
</dbReference>
<feature type="compositionally biased region" description="Polar residues" evidence="10">
    <location>
        <begin position="301"/>
        <end position="325"/>
    </location>
</feature>
<keyword evidence="2" id="KW-1003">Cell membrane</keyword>
<dbReference type="InterPro" id="IPR018097">
    <property type="entry name" value="EGF_Ca-bd_CS"/>
</dbReference>
<dbReference type="GO" id="GO:0005886">
    <property type="term" value="C:plasma membrane"/>
    <property type="evidence" value="ECO:0007669"/>
    <property type="project" value="UniProtKB-SubCell"/>
</dbReference>
<evidence type="ECO:0000256" key="9">
    <source>
        <dbReference type="PROSITE-ProRule" id="PRU00076"/>
    </source>
</evidence>
<keyword evidence="11" id="KW-1133">Transmembrane helix</keyword>
<dbReference type="STRING" id="42514.ENSPNAP00000027425"/>
<feature type="compositionally biased region" description="Polar residues" evidence="10">
    <location>
        <begin position="513"/>
        <end position="578"/>
    </location>
</feature>
<sequence length="990" mass="107100">MEACAVRRPARVLSVLILSLLQVTIAGSFAPSTDSSITEGTYFTYSGTTDSEETTGLLRRLTSSTVDFTSAGFEHFSTAKLSETHPGFAEREARTATDQNTFSTDMERWTLHSGPEVSTELLSSSTATVTEWGAPPTVANTSDAYLDLAMKEQPATEARTVRDLTVTVLTDKDITDTDTTESISHTDSTYISTTVSRAGERTLLSVTSNSTTPYTDESISSEAAPQTHTSEVKTETTQGGDYTEGALSTEADHTRATSEDQQTMNATQVTDPEPEVPHISQGTQSQTAQPNVTGPGFEMTSGDSSHNSTQPATVVNSSETETDTIADSSTSRTSYTDRSASAPSVTPFVSTEDSRTNMSHRDIETMTTETPARSMSTVVDKKSDGPQTHKDETTVVGLTTAFPSLTTVDDSLPGRQTFVYQTHHTPEATEVLTTATGPVTQRPQHTEEDTHVTSTLASTVPTTVVTTLLASTNAATPLTTRQLQPSTTAKPHTPHVTLSPMETTQVLTATTTEQHQPTSRTVTPSLTSSSSQPEDVSTDVSTLHLETSTATPGNTTAHGRHTTASYSTSAPTRSTAVVTTGKHTERGSTQKEATTTQIPVKSTTTPDHICMLKTCANGGKCVQGHKCECLPAWTGANCTEDVDECVSNPCPKDSKCVNTRGSFTCKCALGYDLEDGRSCTQAKTFLGTFSVNSSLNIRSAGLHELHKEILQLLDAALSVLHGYRRSTLDDTGGWNISARNMFSLSSNVTSSEVYSRIQTFLRNCNKPRSRCTLKLHHQLAYQGESLCLPKYNKCDTQSSVCNDTNGTLFCQCLQGFFKKNPEDTTCRDCGDGFALVNETCVECTFGFGGFNCNNFYGLIAKVVSPAAGGLLLIIIIALIVACCRKDKNDINKIIFKSGDLQMSPYAEFPKSSRVSMEWGRETIEMQENGSTKNLLQMTDIYYSPALRNADLERNGLYPFSGLPGSRHSCIYPAQWNPSFISDDSRRRDYF</sequence>
<dbReference type="OrthoDB" id="9946171at2759"/>
<keyword evidence="7 9" id="KW-1015">Disulfide bond</keyword>
<keyword evidence="6 11" id="KW-0472">Membrane</keyword>
<comment type="subcellular location">
    <subcellularLocation>
        <location evidence="1">Cell membrane</location>
    </subcellularLocation>
</comment>
<dbReference type="CDD" id="cd00054">
    <property type="entry name" value="EGF_CA"/>
    <property type="match status" value="1"/>
</dbReference>
<dbReference type="PANTHER" id="PTHR24037:SF3">
    <property type="entry name" value="PROTEIN HEG HOMOLOG 1"/>
    <property type="match status" value="1"/>
</dbReference>
<feature type="compositionally biased region" description="Polar residues" evidence="10">
    <location>
        <begin position="280"/>
        <end position="292"/>
    </location>
</feature>
<comment type="caution">
    <text evidence="9">Lacks conserved residue(s) required for the propagation of feature annotation.</text>
</comment>
<dbReference type="OMA" id="MGTERAM"/>
<organism evidence="14 15">
    <name type="scientific">Pygocentrus nattereri</name>
    <name type="common">Red-bellied piranha</name>
    <dbReference type="NCBI Taxonomy" id="42514"/>
    <lineage>
        <taxon>Eukaryota</taxon>
        <taxon>Metazoa</taxon>
        <taxon>Chordata</taxon>
        <taxon>Craniata</taxon>
        <taxon>Vertebrata</taxon>
        <taxon>Euteleostomi</taxon>
        <taxon>Actinopterygii</taxon>
        <taxon>Neopterygii</taxon>
        <taxon>Teleostei</taxon>
        <taxon>Ostariophysi</taxon>
        <taxon>Characiformes</taxon>
        <taxon>Characoidei</taxon>
        <taxon>Pygocentrus</taxon>
    </lineage>
</organism>
<feature type="region of interest" description="Disordered" evidence="10">
    <location>
        <begin position="476"/>
        <end position="599"/>
    </location>
</feature>
<evidence type="ECO:0000313" key="15">
    <source>
        <dbReference type="Proteomes" id="UP001501920"/>
    </source>
</evidence>
<feature type="compositionally biased region" description="Polar residues" evidence="10">
    <location>
        <begin position="204"/>
        <end position="240"/>
    </location>
</feature>
<feature type="signal peptide" evidence="12">
    <location>
        <begin position="1"/>
        <end position="26"/>
    </location>
</feature>
<feature type="compositionally biased region" description="Polar residues" evidence="10">
    <location>
        <begin position="590"/>
        <end position="599"/>
    </location>
</feature>
<evidence type="ECO:0000256" key="4">
    <source>
        <dbReference type="ARBA" id="ARBA00022729"/>
    </source>
</evidence>
<keyword evidence="5" id="KW-0677">Repeat</keyword>
<feature type="compositionally biased region" description="Polar residues" evidence="10">
    <location>
        <begin position="481"/>
        <end position="490"/>
    </location>
</feature>
<dbReference type="GO" id="GO:0007043">
    <property type="term" value="P:cell-cell junction assembly"/>
    <property type="evidence" value="ECO:0007669"/>
    <property type="project" value="Ensembl"/>
</dbReference>
<dbReference type="InterPro" id="IPR001881">
    <property type="entry name" value="EGF-like_Ca-bd_dom"/>
</dbReference>
<keyword evidence="3 9" id="KW-0245">EGF-like domain</keyword>
<dbReference type="PROSITE" id="PS00022">
    <property type="entry name" value="EGF_1"/>
    <property type="match status" value="1"/>
</dbReference>
<feature type="compositionally biased region" description="Polar residues" evidence="10">
    <location>
        <begin position="365"/>
        <end position="377"/>
    </location>
</feature>
<feature type="compositionally biased region" description="Polar residues" evidence="10">
    <location>
        <begin position="259"/>
        <end position="270"/>
    </location>
</feature>
<dbReference type="SMART" id="SM00181">
    <property type="entry name" value="EGF"/>
    <property type="match status" value="3"/>
</dbReference>
<dbReference type="InterPro" id="IPR049883">
    <property type="entry name" value="NOTCH1_EGF-like"/>
</dbReference>
<dbReference type="PROSITE" id="PS00010">
    <property type="entry name" value="ASX_HYDROXYL"/>
    <property type="match status" value="1"/>
</dbReference>
<keyword evidence="4 12" id="KW-0732">Signal</keyword>
<evidence type="ECO:0000256" key="6">
    <source>
        <dbReference type="ARBA" id="ARBA00023136"/>
    </source>
</evidence>
<dbReference type="SUPFAM" id="SSF57196">
    <property type="entry name" value="EGF/Laminin"/>
    <property type="match status" value="2"/>
</dbReference>
<dbReference type="Gene3D" id="2.10.25.10">
    <property type="entry name" value="Laminin"/>
    <property type="match status" value="2"/>
</dbReference>
<evidence type="ECO:0000256" key="1">
    <source>
        <dbReference type="ARBA" id="ARBA00004236"/>
    </source>
</evidence>
<evidence type="ECO:0000256" key="10">
    <source>
        <dbReference type="SAM" id="MobiDB-lite"/>
    </source>
</evidence>
<evidence type="ECO:0000256" key="2">
    <source>
        <dbReference type="ARBA" id="ARBA00022475"/>
    </source>
</evidence>
<dbReference type="PROSITE" id="PS01186">
    <property type="entry name" value="EGF_2"/>
    <property type="match status" value="1"/>
</dbReference>
<dbReference type="GO" id="GO:0005509">
    <property type="term" value="F:calcium ion binding"/>
    <property type="evidence" value="ECO:0007669"/>
    <property type="project" value="InterPro"/>
</dbReference>
<feature type="compositionally biased region" description="Basic and acidic residues" evidence="10">
    <location>
        <begin position="379"/>
        <end position="391"/>
    </location>
</feature>
<feature type="compositionally biased region" description="Low complexity" evidence="10">
    <location>
        <begin position="326"/>
        <end position="342"/>
    </location>
</feature>
<proteinExistence type="predicted"/>
<keyword evidence="11" id="KW-0812">Transmembrane</keyword>
<evidence type="ECO:0000256" key="12">
    <source>
        <dbReference type="SAM" id="SignalP"/>
    </source>
</evidence>
<dbReference type="InterPro" id="IPR000152">
    <property type="entry name" value="EGF-type_Asp/Asn_hydroxyl_site"/>
</dbReference>
<dbReference type="PROSITE" id="PS50026">
    <property type="entry name" value="EGF_3"/>
    <property type="match status" value="2"/>
</dbReference>
<keyword evidence="8" id="KW-0325">Glycoprotein</keyword>
<protein>
    <recommendedName>
        <fullName evidence="13">EGF-like domain-containing protein</fullName>
    </recommendedName>
</protein>
<dbReference type="InterPro" id="IPR000742">
    <property type="entry name" value="EGF"/>
</dbReference>
<name>A0A3B4DVF1_PYGNA</name>
<evidence type="ECO:0000256" key="7">
    <source>
        <dbReference type="ARBA" id="ARBA00023157"/>
    </source>
</evidence>
<feature type="chain" id="PRO_5017322376" description="EGF-like domain-containing protein" evidence="12">
    <location>
        <begin position="27"/>
        <end position="990"/>
    </location>
</feature>